<keyword evidence="2" id="KW-1003">Cell membrane</keyword>
<evidence type="ECO:0000256" key="4">
    <source>
        <dbReference type="ARBA" id="ARBA00022989"/>
    </source>
</evidence>
<keyword evidence="5 6" id="KW-0472">Membrane</keyword>
<feature type="transmembrane region" description="Helical" evidence="6">
    <location>
        <begin position="124"/>
        <end position="146"/>
    </location>
</feature>
<feature type="transmembrane region" description="Helical" evidence="6">
    <location>
        <begin position="387"/>
        <end position="406"/>
    </location>
</feature>
<reference evidence="7" key="1">
    <citation type="submission" date="2019-11" db="EMBL/GenBank/DDBJ databases">
        <authorList>
            <person name="Feng L."/>
        </authorList>
    </citation>
    <scope>NUCLEOTIDE SEQUENCE</scope>
    <source>
        <strain evidence="7">BgluceraseaLFYP119</strain>
    </source>
</reference>
<feature type="transmembrane region" description="Helical" evidence="6">
    <location>
        <begin position="279"/>
        <end position="300"/>
    </location>
</feature>
<gene>
    <name evidence="7" type="primary">spoVB</name>
    <name evidence="7" type="ORF">BGLFYP119_02650</name>
</gene>
<accession>A0A6N2VNN5</accession>
<dbReference type="InterPro" id="IPR002797">
    <property type="entry name" value="Polysacc_synth"/>
</dbReference>
<feature type="transmembrane region" description="Helical" evidence="6">
    <location>
        <begin position="42"/>
        <end position="63"/>
    </location>
</feature>
<dbReference type="RefSeq" id="WP_156355212.1">
    <property type="nucleotide sequence ID" value="NZ_CACRST010000025.1"/>
</dbReference>
<dbReference type="InterPro" id="IPR024923">
    <property type="entry name" value="PG_synth_SpoVB"/>
</dbReference>
<feature type="transmembrane region" description="Helical" evidence="6">
    <location>
        <begin position="321"/>
        <end position="343"/>
    </location>
</feature>
<dbReference type="Pfam" id="PF01943">
    <property type="entry name" value="Polysacc_synt"/>
    <property type="match status" value="1"/>
</dbReference>
<feature type="transmembrane region" description="Helical" evidence="6">
    <location>
        <begin position="355"/>
        <end position="380"/>
    </location>
</feature>
<evidence type="ECO:0000256" key="2">
    <source>
        <dbReference type="ARBA" id="ARBA00022475"/>
    </source>
</evidence>
<feature type="transmembrane region" description="Helical" evidence="6">
    <location>
        <begin position="84"/>
        <end position="104"/>
    </location>
</feature>
<dbReference type="EMBL" id="CACRST010000025">
    <property type="protein sequence ID" value="VYT28656.1"/>
    <property type="molecule type" value="Genomic_DNA"/>
</dbReference>
<evidence type="ECO:0000256" key="1">
    <source>
        <dbReference type="ARBA" id="ARBA00004651"/>
    </source>
</evidence>
<comment type="subcellular location">
    <subcellularLocation>
        <location evidence="1">Cell membrane</location>
        <topology evidence="1">Multi-pass membrane protein</topology>
    </subcellularLocation>
</comment>
<dbReference type="InterPro" id="IPR050833">
    <property type="entry name" value="Poly_Biosynth_Transport"/>
</dbReference>
<dbReference type="GO" id="GO:0005886">
    <property type="term" value="C:plasma membrane"/>
    <property type="evidence" value="ECO:0007669"/>
    <property type="project" value="UniProtKB-SubCell"/>
</dbReference>
<keyword evidence="4 6" id="KW-1133">Transmembrane helix</keyword>
<dbReference type="AlphaFoldDB" id="A0A6N2VNN5"/>
<evidence type="ECO:0000256" key="3">
    <source>
        <dbReference type="ARBA" id="ARBA00022692"/>
    </source>
</evidence>
<evidence type="ECO:0000313" key="7">
    <source>
        <dbReference type="EMBL" id="VYT28656.1"/>
    </source>
</evidence>
<protein>
    <submittedName>
        <fullName evidence="7">Stage V sporulation protein B</fullName>
    </submittedName>
</protein>
<proteinExistence type="predicted"/>
<keyword evidence="3 6" id="KW-0812">Transmembrane</keyword>
<feature type="transmembrane region" description="Helical" evidence="6">
    <location>
        <begin position="12"/>
        <end position="30"/>
    </location>
</feature>
<evidence type="ECO:0000256" key="6">
    <source>
        <dbReference type="SAM" id="Phobius"/>
    </source>
</evidence>
<feature type="transmembrane region" description="Helical" evidence="6">
    <location>
        <begin position="182"/>
        <end position="206"/>
    </location>
</feature>
<sequence>MSKQNFFKGTVILTCTGLASRMIGFFYRIFLSHTIGAQGLGLYQLIIPLQTLVLAVTASGIQTSLSRLAAERMALKKGKEARDLFCTGTLLSVLFSLFASWILYQNADFFAAKILKEPLTSPYIRILAFSFPLSALHSCVNSFYFAEKKTGIPSCLQLLEQAVRVGSSYLIFLILVSENRPVTAAIAAGGAFISEVFASAAGLLVISLDFSKKNYSVFQTKHPFSCAGEILKASLPLTLNRVLLTLLGGIEVVLIPQRLQMSGLSPSDALGIYGVFTGMALPLILFPSTVANSASVMLMPSVAEMQALGYGTRIRAVTGKACTGTFLLGVFCASVFFIFGPFLGNILFHSPTAGVYIRTMSFICPFLYMNTALSSILHGLGRNLRSLIHHSIGILVRISFVFFAIPQLGIRGYLYGILAGEILLSGLHLFSLCRQPFD</sequence>
<dbReference type="PANTHER" id="PTHR30250:SF24">
    <property type="entry name" value="STAGE V SPORULATION PROTEIN B"/>
    <property type="match status" value="1"/>
</dbReference>
<dbReference type="PIRSF" id="PIRSF038958">
    <property type="entry name" value="PG_synth_SpoVB"/>
    <property type="match status" value="1"/>
</dbReference>
<evidence type="ECO:0000256" key="5">
    <source>
        <dbReference type="ARBA" id="ARBA00023136"/>
    </source>
</evidence>
<organism evidence="7">
    <name type="scientific">Blautia glucerasea</name>
    <dbReference type="NCBI Taxonomy" id="536633"/>
    <lineage>
        <taxon>Bacteria</taxon>
        <taxon>Bacillati</taxon>
        <taxon>Bacillota</taxon>
        <taxon>Clostridia</taxon>
        <taxon>Lachnospirales</taxon>
        <taxon>Lachnospiraceae</taxon>
        <taxon>Blautia</taxon>
    </lineage>
</organism>
<dbReference type="PANTHER" id="PTHR30250">
    <property type="entry name" value="PST FAMILY PREDICTED COLANIC ACID TRANSPORTER"/>
    <property type="match status" value="1"/>
</dbReference>
<name>A0A6N2VNN5_9FIRM</name>
<feature type="transmembrane region" description="Helical" evidence="6">
    <location>
        <begin position="242"/>
        <end position="259"/>
    </location>
</feature>
<feature type="transmembrane region" description="Helical" evidence="6">
    <location>
        <begin position="412"/>
        <end position="433"/>
    </location>
</feature>
<dbReference type="CDD" id="cd13124">
    <property type="entry name" value="MATE_SpoVB_like"/>
    <property type="match status" value="1"/>
</dbReference>